<evidence type="ECO:0000313" key="2">
    <source>
        <dbReference type="EMBL" id="AZQ92293.1"/>
    </source>
</evidence>
<reference evidence="2 3" key="1">
    <citation type="submission" date="2018-12" db="EMBL/GenBank/DDBJ databases">
        <title>Persistence of Moraxella catarrhalis in Chronic Obstructive Pulmonary Disease and Regulation of the Hag/MID Adhesin.</title>
        <authorList>
            <person name="Murphy T."/>
            <person name="Zhao X."/>
            <person name="Vyas G."/>
            <person name="Aluvathingal J."/>
            <person name="Nadendla S."/>
            <person name="Tallon L."/>
            <person name="Tettelin H."/>
        </authorList>
    </citation>
    <scope>NUCLEOTIDE SEQUENCE [LARGE SCALE GENOMIC DNA]</scope>
    <source>
        <strain evidence="2 3">46P58B1</strain>
    </source>
</reference>
<dbReference type="Pfam" id="PF14301">
    <property type="entry name" value="DUF4376"/>
    <property type="match status" value="1"/>
</dbReference>
<dbReference type="Proteomes" id="UP000280228">
    <property type="component" value="Chromosome"/>
</dbReference>
<sequence length="186" mass="21850">MHYIKLIDDKGHFEFIHEDFLYLYSDTADFIAIAQEDYQTYVQSVNQELIYQDGKIISLTNQISADEIKQTNQELVWSSIKDTRSRHTHSGVYIASVDKWFHTDESSRIQYLALITLPSLPDNLQWKTMDNSFITLTRPLLTELTSAMLIKEQQDFMNAEQHKQRMMQADNPFEYDYSDGWSAIYA</sequence>
<dbReference type="EMBL" id="CP034662">
    <property type="protein sequence ID" value="AZQ92293.1"/>
    <property type="molecule type" value="Genomic_DNA"/>
</dbReference>
<evidence type="ECO:0000259" key="1">
    <source>
        <dbReference type="Pfam" id="PF14301"/>
    </source>
</evidence>
<dbReference type="AlphaFoldDB" id="A0A3Q9GFU7"/>
<name>A0A3Q9GFU7_MORCA</name>
<gene>
    <name evidence="2" type="ORF">EJK53_1684</name>
</gene>
<protein>
    <recommendedName>
        <fullName evidence="1">DUF4376 domain-containing protein</fullName>
    </recommendedName>
</protein>
<organism evidence="2 3">
    <name type="scientific">Moraxella catarrhalis</name>
    <name type="common">Branhamella catarrhalis</name>
    <dbReference type="NCBI Taxonomy" id="480"/>
    <lineage>
        <taxon>Bacteria</taxon>
        <taxon>Pseudomonadati</taxon>
        <taxon>Pseudomonadota</taxon>
        <taxon>Gammaproteobacteria</taxon>
        <taxon>Moraxellales</taxon>
        <taxon>Moraxellaceae</taxon>
        <taxon>Moraxella</taxon>
    </lineage>
</organism>
<accession>A0A3Q9GFU7</accession>
<dbReference type="InterPro" id="IPR025484">
    <property type="entry name" value="DUF4376"/>
</dbReference>
<feature type="domain" description="DUF4376" evidence="1">
    <location>
        <begin position="73"/>
        <end position="178"/>
    </location>
</feature>
<dbReference type="RefSeq" id="WP_120714653.1">
    <property type="nucleotide sequence ID" value="NZ_CP034662.1"/>
</dbReference>
<proteinExistence type="predicted"/>
<evidence type="ECO:0000313" key="3">
    <source>
        <dbReference type="Proteomes" id="UP000280228"/>
    </source>
</evidence>